<proteinExistence type="predicted"/>
<accession>A0A256F0E8</accession>
<organism evidence="1 2">
    <name type="scientific">Brucella grignonensis</name>
    <dbReference type="NCBI Taxonomy" id="94627"/>
    <lineage>
        <taxon>Bacteria</taxon>
        <taxon>Pseudomonadati</taxon>
        <taxon>Pseudomonadota</taxon>
        <taxon>Alphaproteobacteria</taxon>
        <taxon>Hyphomicrobiales</taxon>
        <taxon>Brucellaceae</taxon>
        <taxon>Brucella/Ochrobactrum group</taxon>
        <taxon>Brucella</taxon>
    </lineage>
</organism>
<dbReference type="EMBL" id="NNRL01000167">
    <property type="protein sequence ID" value="OYR08368.1"/>
    <property type="molecule type" value="Genomic_DNA"/>
</dbReference>
<keyword evidence="2" id="KW-1185">Reference proteome</keyword>
<evidence type="ECO:0000313" key="2">
    <source>
        <dbReference type="Proteomes" id="UP000216478"/>
    </source>
</evidence>
<evidence type="ECO:0000313" key="1">
    <source>
        <dbReference type="EMBL" id="OYR08368.1"/>
    </source>
</evidence>
<dbReference type="Proteomes" id="UP000216478">
    <property type="component" value="Unassembled WGS sequence"/>
</dbReference>
<sequence length="39" mass="4360">MALHHVLAFSQEAHHENDVSLLQQGEFIEMSPSNEPNGD</sequence>
<protein>
    <submittedName>
        <fullName evidence="1">Uncharacterized protein</fullName>
    </submittedName>
</protein>
<comment type="caution">
    <text evidence="1">The sequence shown here is derived from an EMBL/GenBank/DDBJ whole genome shotgun (WGS) entry which is preliminary data.</text>
</comment>
<reference evidence="1 2" key="1">
    <citation type="submission" date="2017-07" db="EMBL/GenBank/DDBJ databases">
        <title>Phylogenetic study on the rhizospheric bacterium Ochrobactrum sp. A44.</title>
        <authorList>
            <person name="Krzyzanowska D.M."/>
            <person name="Ossowicki A."/>
            <person name="Rajewska M."/>
            <person name="Maciag T."/>
            <person name="Kaczynski Z."/>
            <person name="Czerwicka M."/>
            <person name="Jafra S."/>
        </authorList>
    </citation>
    <scope>NUCLEOTIDE SEQUENCE [LARGE SCALE GENOMIC DNA]</scope>
    <source>
        <strain evidence="1 2">OgA9a</strain>
    </source>
</reference>
<dbReference type="AlphaFoldDB" id="A0A256F0E8"/>
<gene>
    <name evidence="1" type="ORF">CEV33_3338</name>
</gene>
<name>A0A256F0E8_9HYPH</name>